<dbReference type="EMBL" id="BMWS01000043">
    <property type="protein sequence ID" value="GGX34009.1"/>
    <property type="molecule type" value="Genomic_DNA"/>
</dbReference>
<accession>A0A918N5W6</accession>
<dbReference type="Pfam" id="PF12040">
    <property type="entry name" value="DUF3526"/>
    <property type="match status" value="1"/>
</dbReference>
<feature type="transmembrane region" description="Helical" evidence="1">
    <location>
        <begin position="442"/>
        <end position="462"/>
    </location>
</feature>
<gene>
    <name evidence="2" type="ORF">GCM10007384_38390</name>
</gene>
<keyword evidence="1" id="KW-0472">Membrane</keyword>
<keyword evidence="3" id="KW-1185">Reference proteome</keyword>
<feature type="transmembrane region" description="Helical" evidence="1">
    <location>
        <begin position="222"/>
        <end position="245"/>
    </location>
</feature>
<evidence type="ECO:0000313" key="3">
    <source>
        <dbReference type="Proteomes" id="UP000601108"/>
    </source>
</evidence>
<evidence type="ECO:0008006" key="4">
    <source>
        <dbReference type="Google" id="ProtNLM"/>
    </source>
</evidence>
<dbReference type="RefSeq" id="WP_027413851.1">
    <property type="nucleotide sequence ID" value="NZ_BMWS01000043.1"/>
</dbReference>
<keyword evidence="1" id="KW-0812">Transmembrane</keyword>
<dbReference type="AlphaFoldDB" id="A0A918N5W6"/>
<feature type="transmembrane region" description="Helical" evidence="1">
    <location>
        <begin position="12"/>
        <end position="35"/>
    </location>
</feature>
<evidence type="ECO:0000313" key="2">
    <source>
        <dbReference type="EMBL" id="GGX34009.1"/>
    </source>
</evidence>
<dbReference type="Proteomes" id="UP000601108">
    <property type="component" value="Unassembled WGS sequence"/>
</dbReference>
<reference evidence="2 3" key="1">
    <citation type="journal article" date="2014" name="Int. J. Syst. Evol. Microbiol.">
        <title>Complete genome sequence of Corynebacterium casei LMG S-19264T (=DSM 44701T), isolated from a smear-ripened cheese.</title>
        <authorList>
            <consortium name="US DOE Joint Genome Institute (JGI-PGF)"/>
            <person name="Walter F."/>
            <person name="Albersmeier A."/>
            <person name="Kalinowski J."/>
            <person name="Ruckert C."/>
        </authorList>
    </citation>
    <scope>NUCLEOTIDE SEQUENCE [LARGE SCALE GENOMIC DNA]</scope>
    <source>
        <strain evidence="2 3">KCTC 12285</strain>
    </source>
</reference>
<dbReference type="PANTHER" id="PTHR43471">
    <property type="entry name" value="ABC TRANSPORTER PERMEASE"/>
    <property type="match status" value="1"/>
</dbReference>
<keyword evidence="1" id="KW-1133">Transmembrane helix</keyword>
<dbReference type="InterPro" id="IPR021913">
    <property type="entry name" value="DUF3526"/>
</dbReference>
<evidence type="ECO:0000256" key="1">
    <source>
        <dbReference type="SAM" id="Phobius"/>
    </source>
</evidence>
<proteinExistence type="predicted"/>
<comment type="caution">
    <text evidence="2">The sequence shown here is derived from an EMBL/GenBank/DDBJ whole genome shotgun (WGS) entry which is preliminary data.</text>
</comment>
<sequence length="474" mass="54722">MFTYNFKYELKLLLRSSWIQLLTLLLLLLFVFASYNGKQKVDKRTADITSAQTVVDTSDKETLSILLAIEKGEDLNLSPWVTPTSPINIGNQNPRVAAMPANEMAFMSVGQSDIYTHYVLPKVSGDDFALNLSEMASPIQLLFGSFDLAFVVVYLLPLIVIAFSYNVLSEERERGSLKLLASQPISIRKWVFQKIGIRMFWISIMVLLATTVAFLLNDIKSFDGYVLFFVTCVIYMLFWFGLTFAVNIQIGKSTQNAFVLLGFWIVFVLLIPSIINQVSDVLYPVPSRNQLINEMREHKSEAEKKQDQILDNFLRDHPEYAVNNDANSKSFWHSYMASQKIVKEELQPLLSEFDNNLAKRQKWVNKLQWLSPAILVQQDLNTRAGTSKADYENYRQQILNFSNEWRDYFMPLLYNNQVFTSEHFSKLPIFQYKSDKSIINGYRLWGVLLLTSIVLVIVIITYKLRTKKEYSIIQ</sequence>
<feature type="transmembrane region" description="Helical" evidence="1">
    <location>
        <begin position="148"/>
        <end position="168"/>
    </location>
</feature>
<name>A0A918N5W6_9FLAO</name>
<dbReference type="PANTHER" id="PTHR43471:SF14">
    <property type="entry name" value="ABC-2 TYPE TRANSPORT SYSTEM PERMEASE PROTEIN"/>
    <property type="match status" value="1"/>
</dbReference>
<organism evidence="2 3">
    <name type="scientific">Aquimarina muelleri</name>
    <dbReference type="NCBI Taxonomy" id="279356"/>
    <lineage>
        <taxon>Bacteria</taxon>
        <taxon>Pseudomonadati</taxon>
        <taxon>Bacteroidota</taxon>
        <taxon>Flavobacteriia</taxon>
        <taxon>Flavobacteriales</taxon>
        <taxon>Flavobacteriaceae</taxon>
        <taxon>Aquimarina</taxon>
    </lineage>
</organism>
<feature type="transmembrane region" description="Helical" evidence="1">
    <location>
        <begin position="257"/>
        <end position="275"/>
    </location>
</feature>
<protein>
    <recommendedName>
        <fullName evidence="4">ABC-2 type transport system permease protein</fullName>
    </recommendedName>
</protein>
<feature type="transmembrane region" description="Helical" evidence="1">
    <location>
        <begin position="195"/>
        <end position="216"/>
    </location>
</feature>